<dbReference type="EMBL" id="SSUX01000043">
    <property type="protein sequence ID" value="THJ37772.1"/>
    <property type="molecule type" value="Genomic_DNA"/>
</dbReference>
<comment type="caution">
    <text evidence="1">The sequence shown here is derived from an EMBL/GenBank/DDBJ whole genome shotgun (WGS) entry which is preliminary data.</text>
</comment>
<feature type="non-terminal residue" evidence="1">
    <location>
        <position position="327"/>
    </location>
</feature>
<gene>
    <name evidence="1" type="ORF">E8Q35_22585</name>
</gene>
<dbReference type="RefSeq" id="WP_136502397.1">
    <property type="nucleotide sequence ID" value="NZ_SSUX01000043.1"/>
</dbReference>
<evidence type="ECO:0000313" key="1">
    <source>
        <dbReference type="EMBL" id="THJ37772.1"/>
    </source>
</evidence>
<dbReference type="Proteomes" id="UP000309618">
    <property type="component" value="Unassembled WGS sequence"/>
</dbReference>
<reference evidence="1 2" key="1">
    <citation type="submission" date="2019-04" db="EMBL/GenBank/DDBJ databases">
        <title>Comparative genomics of Aeromonas veronii strains pathogenic to fish.</title>
        <authorList>
            <person name="Cascarano M.C."/>
            <person name="Smyrli M."/>
            <person name="Katharios P."/>
        </authorList>
    </citation>
    <scope>NUCLEOTIDE SEQUENCE [LARGE SCALE GENOMIC DNA]</scope>
    <source>
        <strain evidence="1 2">XU1</strain>
    </source>
</reference>
<accession>A0A4V3YY53</accession>
<name>A0A4V3YY53_AERVE</name>
<dbReference type="AlphaFoldDB" id="A0A4V3YY53"/>
<organism evidence="1 2">
    <name type="scientific">Aeromonas veronii</name>
    <dbReference type="NCBI Taxonomy" id="654"/>
    <lineage>
        <taxon>Bacteria</taxon>
        <taxon>Pseudomonadati</taxon>
        <taxon>Pseudomonadota</taxon>
        <taxon>Gammaproteobacteria</taxon>
        <taxon>Aeromonadales</taxon>
        <taxon>Aeromonadaceae</taxon>
        <taxon>Aeromonas</taxon>
    </lineage>
</organism>
<evidence type="ECO:0000313" key="2">
    <source>
        <dbReference type="Proteomes" id="UP000309618"/>
    </source>
</evidence>
<proteinExistence type="predicted"/>
<sequence length="327" mass="37985">MKIQQLYEQIYRELLKVYPEKPWLKIMSKMSADKNIAINKYGERIIAYGLYLWESKRFHRCDQYEKNAIAEAFFYSAKFLELYVKMSASEQGILKPRFGSAIKESEDMRALIFEVFTNHYLVKLGYSVENMDMSGSGDTYDYLVRKNGHEVQVECKSFSYDKGLNISADEAQKLSALILERGLNPKQPTKNAVTFVTVGLLVEFPEEKCEQDLLLDEIFHCLEDKCFCSDKITLYTETFEHVENIDENECWEKLKNNGDEIELAFSISEPVGENSRVALSITANLKKSLLREFENKCKDVTKRQFKVDRPGVIFVHISHIDTYRALK</sequence>
<protein>
    <submittedName>
        <fullName evidence="1">Uncharacterized protein</fullName>
    </submittedName>
</protein>